<keyword evidence="1" id="KW-0802">TPR repeat</keyword>
<dbReference type="Pfam" id="PF14559">
    <property type="entry name" value="TPR_19"/>
    <property type="match status" value="1"/>
</dbReference>
<evidence type="ECO:0000313" key="4">
    <source>
        <dbReference type="EMBL" id="OKH45696.1"/>
    </source>
</evidence>
<dbReference type="InterPro" id="IPR019734">
    <property type="entry name" value="TPR_rpt"/>
</dbReference>
<evidence type="ECO:0000256" key="2">
    <source>
        <dbReference type="SAM" id="MobiDB-lite"/>
    </source>
</evidence>
<evidence type="ECO:0000259" key="3">
    <source>
        <dbReference type="PROSITE" id="PS50076"/>
    </source>
</evidence>
<reference evidence="4 5" key="1">
    <citation type="submission" date="2016-11" db="EMBL/GenBank/DDBJ databases">
        <title>Draft Genome Sequences of Nine Cyanobacterial Strains from Diverse Habitats.</title>
        <authorList>
            <person name="Zhu T."/>
            <person name="Hou S."/>
            <person name="Lu X."/>
            <person name="Hess W.R."/>
        </authorList>
    </citation>
    <scope>NUCLEOTIDE SEQUENCE [LARGE SCALE GENOMIC DNA]</scope>
    <source>
        <strain evidence="4 5">NIES-30</strain>
    </source>
</reference>
<dbReference type="InterPro" id="IPR036869">
    <property type="entry name" value="J_dom_sf"/>
</dbReference>
<feature type="repeat" description="TPR" evidence="1">
    <location>
        <begin position="198"/>
        <end position="231"/>
    </location>
</feature>
<evidence type="ECO:0000313" key="5">
    <source>
        <dbReference type="Proteomes" id="UP000185557"/>
    </source>
</evidence>
<dbReference type="Gene3D" id="1.25.40.10">
    <property type="entry name" value="Tetratricopeptide repeat domain"/>
    <property type="match status" value="1"/>
</dbReference>
<feature type="domain" description="J" evidence="3">
    <location>
        <begin position="16"/>
        <end position="79"/>
    </location>
</feature>
<dbReference type="PROSITE" id="PS50005">
    <property type="entry name" value="TPR"/>
    <property type="match status" value="2"/>
</dbReference>
<dbReference type="AlphaFoldDB" id="A0A1U7J192"/>
<feature type="region of interest" description="Disordered" evidence="2">
    <location>
        <begin position="163"/>
        <end position="191"/>
    </location>
</feature>
<accession>A0A1U7J192</accession>
<evidence type="ECO:0000256" key="1">
    <source>
        <dbReference type="PROSITE-ProRule" id="PRU00339"/>
    </source>
</evidence>
<dbReference type="InterPro" id="IPR011990">
    <property type="entry name" value="TPR-like_helical_dom_sf"/>
</dbReference>
<dbReference type="Gene3D" id="1.10.287.110">
    <property type="entry name" value="DnaJ domain"/>
    <property type="match status" value="1"/>
</dbReference>
<sequence length="320" mass="34200">MTMKPDQGLFQLDFDDHHAVLGVPVTADAKAVRKRYLTIARMLHPDSLSGSTTIDAQRASDVLSKLVNPAYEALTQEKSSTEHGIMLKLKGQSLRQVGTAPTVSSTEAQTLLKAPHADAAYRKAVSSLAESQFDDLENVTGVIGQLSELNLIYLYRSSANDGPSAGSPASAAKPRPNAAPSSPTTTVPTPRQNQAAILESYVNRAQEYDQNRDYSRAILELREAVKAYPNNVQCHSYLSAIYLKAGQNTMARIHAKRALEIDPNDERAQSVQARVEKASGGSTTGSAQTAQSKGGNAKASNPKSANQGGGFFGLFGGKKK</sequence>
<dbReference type="SUPFAM" id="SSF46565">
    <property type="entry name" value="Chaperone J-domain"/>
    <property type="match status" value="1"/>
</dbReference>
<keyword evidence="5" id="KW-1185">Reference proteome</keyword>
<dbReference type="SMART" id="SM00271">
    <property type="entry name" value="DnaJ"/>
    <property type="match status" value="1"/>
</dbReference>
<dbReference type="SUPFAM" id="SSF48452">
    <property type="entry name" value="TPR-like"/>
    <property type="match status" value="1"/>
</dbReference>
<dbReference type="InterPro" id="IPR001623">
    <property type="entry name" value="DnaJ_domain"/>
</dbReference>
<dbReference type="SMART" id="SM00028">
    <property type="entry name" value="TPR"/>
    <property type="match status" value="2"/>
</dbReference>
<feature type="repeat" description="TPR" evidence="1">
    <location>
        <begin position="232"/>
        <end position="265"/>
    </location>
</feature>
<dbReference type="Pfam" id="PF00226">
    <property type="entry name" value="DnaJ"/>
    <property type="match status" value="1"/>
</dbReference>
<dbReference type="PROSITE" id="PS50076">
    <property type="entry name" value="DNAJ_2"/>
    <property type="match status" value="1"/>
</dbReference>
<feature type="region of interest" description="Disordered" evidence="2">
    <location>
        <begin position="275"/>
        <end position="320"/>
    </location>
</feature>
<dbReference type="CDD" id="cd06257">
    <property type="entry name" value="DnaJ"/>
    <property type="match status" value="1"/>
</dbReference>
<protein>
    <submittedName>
        <fullName evidence="4">Molecular chaperone DnaJ</fullName>
    </submittedName>
</protein>
<proteinExistence type="predicted"/>
<dbReference type="Proteomes" id="UP000185557">
    <property type="component" value="Unassembled WGS sequence"/>
</dbReference>
<dbReference type="EMBL" id="MRCG01000016">
    <property type="protein sequence ID" value="OKH45696.1"/>
    <property type="molecule type" value="Genomic_DNA"/>
</dbReference>
<name>A0A1U7J192_9CYAN</name>
<feature type="compositionally biased region" description="Gly residues" evidence="2">
    <location>
        <begin position="307"/>
        <end position="320"/>
    </location>
</feature>
<gene>
    <name evidence="4" type="ORF">NIES30_19445</name>
</gene>
<feature type="compositionally biased region" description="Polar residues" evidence="2">
    <location>
        <begin position="280"/>
        <end position="306"/>
    </location>
</feature>
<dbReference type="STRING" id="549789.NIES30_19445"/>
<comment type="caution">
    <text evidence="4">The sequence shown here is derived from an EMBL/GenBank/DDBJ whole genome shotgun (WGS) entry which is preliminary data.</text>
</comment>
<organism evidence="4 5">
    <name type="scientific">Phormidium tenue NIES-30</name>
    <dbReference type="NCBI Taxonomy" id="549789"/>
    <lineage>
        <taxon>Bacteria</taxon>
        <taxon>Bacillati</taxon>
        <taxon>Cyanobacteriota</taxon>
        <taxon>Cyanophyceae</taxon>
        <taxon>Oscillatoriophycideae</taxon>
        <taxon>Oscillatoriales</taxon>
        <taxon>Oscillatoriaceae</taxon>
        <taxon>Phormidium</taxon>
    </lineage>
</organism>